<feature type="region of interest" description="Disordered" evidence="6">
    <location>
        <begin position="1"/>
        <end position="37"/>
    </location>
</feature>
<dbReference type="SUPFAM" id="SSF46785">
    <property type="entry name" value="Winged helix' DNA-binding domain"/>
    <property type="match status" value="1"/>
</dbReference>
<keyword evidence="5" id="KW-0539">Nucleus</keyword>
<proteinExistence type="inferred from homology"/>
<dbReference type="PANTHER" id="PTHR13989">
    <property type="entry name" value="REPLICATION PROTEIN A-RELATED"/>
    <property type="match status" value="1"/>
</dbReference>
<dbReference type="Proteomes" id="UP000503462">
    <property type="component" value="Chromosome 3"/>
</dbReference>
<protein>
    <recommendedName>
        <fullName evidence="7">Replication protein A C-terminal domain-containing protein</fullName>
    </recommendedName>
</protein>
<evidence type="ECO:0000256" key="4">
    <source>
        <dbReference type="ARBA" id="ARBA00023125"/>
    </source>
</evidence>
<evidence type="ECO:0000256" key="1">
    <source>
        <dbReference type="ARBA" id="ARBA00004123"/>
    </source>
</evidence>
<keyword evidence="4" id="KW-0238">DNA-binding</keyword>
<gene>
    <name evidence="8" type="ORF">AMS68_004870</name>
</gene>
<dbReference type="InterPro" id="IPR014892">
    <property type="entry name" value="RPA_C"/>
</dbReference>
<evidence type="ECO:0000256" key="6">
    <source>
        <dbReference type="SAM" id="MobiDB-lite"/>
    </source>
</evidence>
<comment type="subcellular location">
    <subcellularLocation>
        <location evidence="1">Nucleus</location>
    </subcellularLocation>
</comment>
<dbReference type="GO" id="GO:0035861">
    <property type="term" value="C:site of double-strand break"/>
    <property type="evidence" value="ECO:0007669"/>
    <property type="project" value="TreeGrafter"/>
</dbReference>
<feature type="compositionally biased region" description="Gly residues" evidence="6">
    <location>
        <begin position="11"/>
        <end position="29"/>
    </location>
</feature>
<organism evidence="8 9">
    <name type="scientific">Peltaster fructicola</name>
    <dbReference type="NCBI Taxonomy" id="286661"/>
    <lineage>
        <taxon>Eukaryota</taxon>
        <taxon>Fungi</taxon>
        <taxon>Dikarya</taxon>
        <taxon>Ascomycota</taxon>
        <taxon>Pezizomycotina</taxon>
        <taxon>Dothideomycetes</taxon>
        <taxon>Dothideomycetes incertae sedis</taxon>
        <taxon>Peltaster</taxon>
    </lineage>
</organism>
<dbReference type="PANTHER" id="PTHR13989:SF16">
    <property type="entry name" value="REPLICATION PROTEIN A2"/>
    <property type="match status" value="1"/>
</dbReference>
<dbReference type="Gene3D" id="1.10.10.10">
    <property type="entry name" value="Winged helix-like DNA-binding domain superfamily/Winged helix DNA-binding domain"/>
    <property type="match status" value="1"/>
</dbReference>
<keyword evidence="9" id="KW-1185">Reference proteome</keyword>
<dbReference type="CDD" id="cd04478">
    <property type="entry name" value="RPA2_DBD_D"/>
    <property type="match status" value="1"/>
</dbReference>
<evidence type="ECO:0000256" key="2">
    <source>
        <dbReference type="ARBA" id="ARBA00007815"/>
    </source>
</evidence>
<evidence type="ECO:0000313" key="8">
    <source>
        <dbReference type="EMBL" id="QIW99352.1"/>
    </source>
</evidence>
<dbReference type="Gene3D" id="2.40.50.140">
    <property type="entry name" value="Nucleic acid-binding proteins"/>
    <property type="match status" value="1"/>
</dbReference>
<feature type="domain" description="Replication protein A C-terminal" evidence="7">
    <location>
        <begin position="170"/>
        <end position="263"/>
    </location>
</feature>
<comment type="similarity">
    <text evidence="2">Belongs to the replication factor A protein 2 family.</text>
</comment>
<evidence type="ECO:0000259" key="7">
    <source>
        <dbReference type="Pfam" id="PF08784"/>
    </source>
</evidence>
<dbReference type="SUPFAM" id="SSF50249">
    <property type="entry name" value="Nucleic acid-binding proteins"/>
    <property type="match status" value="1"/>
</dbReference>
<dbReference type="InterPro" id="IPR012340">
    <property type="entry name" value="NA-bd_OB-fold"/>
</dbReference>
<name>A0A6H0XX73_9PEZI</name>
<dbReference type="InterPro" id="IPR036390">
    <property type="entry name" value="WH_DNA-bd_sf"/>
</dbReference>
<dbReference type="InterPro" id="IPR040260">
    <property type="entry name" value="RFA2-like"/>
</dbReference>
<sequence>MDDYTTTSYGAHGGANGGGFMPGSQGGDGAQAKRGYGKDSLRPVTIKQLIDAQHPSPDADHFMIDEQETTQVTFVAQIRNISQLATNHTYKMDDGTGVIEVKVWVDADMMSDPDNPLMREREKLVENSYARVFGRLKEFNDKRHVGSNTLRPVTDFNEIQYHLLEATYVHLLATRGPASSAQAKAGANGIGGGHNANSNGQVLPLGATEAAIRMFQCIKTTPQQNEGLHAENIASRTGMELNEVLKAGDELASMGKIYTTVDERTWALLDV</sequence>
<dbReference type="Pfam" id="PF08784">
    <property type="entry name" value="RPA_C"/>
    <property type="match status" value="1"/>
</dbReference>
<evidence type="ECO:0000256" key="3">
    <source>
        <dbReference type="ARBA" id="ARBA00022705"/>
    </source>
</evidence>
<dbReference type="GO" id="GO:0006260">
    <property type="term" value="P:DNA replication"/>
    <property type="evidence" value="ECO:0007669"/>
    <property type="project" value="UniProtKB-KW"/>
</dbReference>
<accession>A0A6H0XX73</accession>
<dbReference type="GO" id="GO:0000724">
    <property type="term" value="P:double-strand break repair via homologous recombination"/>
    <property type="evidence" value="ECO:0007669"/>
    <property type="project" value="TreeGrafter"/>
</dbReference>
<dbReference type="EMBL" id="CP051141">
    <property type="protein sequence ID" value="QIW99352.1"/>
    <property type="molecule type" value="Genomic_DNA"/>
</dbReference>
<dbReference type="InterPro" id="IPR036388">
    <property type="entry name" value="WH-like_DNA-bd_sf"/>
</dbReference>
<evidence type="ECO:0000313" key="9">
    <source>
        <dbReference type="Proteomes" id="UP000503462"/>
    </source>
</evidence>
<dbReference type="GO" id="GO:0000781">
    <property type="term" value="C:chromosome, telomeric region"/>
    <property type="evidence" value="ECO:0007669"/>
    <property type="project" value="TreeGrafter"/>
</dbReference>
<dbReference type="AlphaFoldDB" id="A0A6H0XX73"/>
<dbReference type="GO" id="GO:0003697">
    <property type="term" value="F:single-stranded DNA binding"/>
    <property type="evidence" value="ECO:0007669"/>
    <property type="project" value="TreeGrafter"/>
</dbReference>
<dbReference type="GO" id="GO:0005662">
    <property type="term" value="C:DNA replication factor A complex"/>
    <property type="evidence" value="ECO:0007669"/>
    <property type="project" value="TreeGrafter"/>
</dbReference>
<dbReference type="InterPro" id="IPR014646">
    <property type="entry name" value="Rfa2/RPA32"/>
</dbReference>
<evidence type="ECO:0000256" key="5">
    <source>
        <dbReference type="ARBA" id="ARBA00023242"/>
    </source>
</evidence>
<dbReference type="OrthoDB" id="25571at2759"/>
<keyword evidence="3" id="KW-0235">DNA replication</keyword>
<reference evidence="8 9" key="1">
    <citation type="journal article" date="2016" name="Sci. Rep.">
        <title>Peltaster fructicola genome reveals evolution from an invasive phytopathogen to an ectophytic parasite.</title>
        <authorList>
            <person name="Xu C."/>
            <person name="Chen H."/>
            <person name="Gleason M.L."/>
            <person name="Xu J.R."/>
            <person name="Liu H."/>
            <person name="Zhang R."/>
            <person name="Sun G."/>
        </authorList>
    </citation>
    <scope>NUCLEOTIDE SEQUENCE [LARGE SCALE GENOMIC DNA]</scope>
    <source>
        <strain evidence="8 9">LNHT1506</strain>
    </source>
</reference>
<dbReference type="PIRSF" id="PIRSF036949">
    <property type="entry name" value="RPA32"/>
    <property type="match status" value="1"/>
</dbReference>
<dbReference type="GO" id="GO:0006289">
    <property type="term" value="P:nucleotide-excision repair"/>
    <property type="evidence" value="ECO:0007669"/>
    <property type="project" value="TreeGrafter"/>
</dbReference>